<sequence length="245" mass="27702">MWLVQKMHATKPKCQRTSQFDQPSHKELPVWWKRKKDLLPKSTDRGNQSQHVKQSGEDAEELLFLQSMMHSRMHAQDLMVPWTIRSNELGARPLSLDRGLVLFQAAWSSQGALQPFSRGDILAMGPFFEYVLVGADREVVHQNEYGDFMLVQLTGVIAVERANAAGAPVRMAQTHIGDVIGEMSLMDQGERFSTCVTLTPCDLAVLTYDGLEQLMRHQPHLAARMLLVLARKLSVRLRSISAKMH</sequence>
<protein>
    <submittedName>
        <fullName evidence="3">Cyclic nucleotide-binding domain-containing protein</fullName>
    </submittedName>
</protein>
<feature type="domain" description="Cyclic nucleotide-binding" evidence="2">
    <location>
        <begin position="130"/>
        <end position="232"/>
    </location>
</feature>
<dbReference type="EMBL" id="STFG01000012">
    <property type="protein sequence ID" value="THT99906.1"/>
    <property type="molecule type" value="Genomic_DNA"/>
</dbReference>
<dbReference type="SMART" id="SM00100">
    <property type="entry name" value="cNMP"/>
    <property type="match status" value="1"/>
</dbReference>
<dbReference type="CDD" id="cd00038">
    <property type="entry name" value="CAP_ED"/>
    <property type="match status" value="1"/>
</dbReference>
<dbReference type="PANTHER" id="PTHR24567:SF74">
    <property type="entry name" value="HTH-TYPE TRANSCRIPTIONAL REGULATOR ARCR"/>
    <property type="match status" value="1"/>
</dbReference>
<dbReference type="GO" id="GO:0005829">
    <property type="term" value="C:cytosol"/>
    <property type="evidence" value="ECO:0007669"/>
    <property type="project" value="TreeGrafter"/>
</dbReference>
<proteinExistence type="predicted"/>
<dbReference type="PROSITE" id="PS50042">
    <property type="entry name" value="CNMP_BINDING_3"/>
    <property type="match status" value="1"/>
</dbReference>
<accession>A0A4S8EZ52</accession>
<dbReference type="Pfam" id="PF00027">
    <property type="entry name" value="cNMP_binding"/>
    <property type="match status" value="1"/>
</dbReference>
<dbReference type="Gene3D" id="2.60.120.10">
    <property type="entry name" value="Jelly Rolls"/>
    <property type="match status" value="1"/>
</dbReference>
<dbReference type="InterPro" id="IPR000595">
    <property type="entry name" value="cNMP-bd_dom"/>
</dbReference>
<feature type="region of interest" description="Disordered" evidence="1">
    <location>
        <begin position="1"/>
        <end position="22"/>
    </location>
</feature>
<dbReference type="GO" id="GO:0003700">
    <property type="term" value="F:DNA-binding transcription factor activity"/>
    <property type="evidence" value="ECO:0007669"/>
    <property type="project" value="TreeGrafter"/>
</dbReference>
<dbReference type="InterPro" id="IPR050397">
    <property type="entry name" value="Env_Response_Regulators"/>
</dbReference>
<evidence type="ECO:0000313" key="4">
    <source>
        <dbReference type="Proteomes" id="UP000308917"/>
    </source>
</evidence>
<dbReference type="PANTHER" id="PTHR24567">
    <property type="entry name" value="CRP FAMILY TRANSCRIPTIONAL REGULATORY PROTEIN"/>
    <property type="match status" value="1"/>
</dbReference>
<dbReference type="SUPFAM" id="SSF51206">
    <property type="entry name" value="cAMP-binding domain-like"/>
    <property type="match status" value="1"/>
</dbReference>
<gene>
    <name evidence="3" type="ORF">E9531_11270</name>
</gene>
<dbReference type="InterPro" id="IPR014710">
    <property type="entry name" value="RmlC-like_jellyroll"/>
</dbReference>
<reference evidence="3 4" key="1">
    <citation type="journal article" date="2015" name="Antonie Van Leeuwenhoek">
        <title>Lampropedia puyangensis sp. nov., isolated from symptomatic bark of Populus ? euramericana canker and emended description of Lampropedia hyalina (Ehrenberg 1832) Lee et al. 2004.</title>
        <authorList>
            <person name="Li Y."/>
            <person name="Wang T."/>
            <person name="Piao C.G."/>
            <person name="Wang L.F."/>
            <person name="Tian G.Z."/>
            <person name="Zhu T.H."/>
            <person name="Guo M.W."/>
        </authorList>
    </citation>
    <scope>NUCLEOTIDE SEQUENCE [LARGE SCALE GENOMIC DNA]</scope>
    <source>
        <strain evidence="3 4">2-bin</strain>
    </source>
</reference>
<comment type="caution">
    <text evidence="3">The sequence shown here is derived from an EMBL/GenBank/DDBJ whole genome shotgun (WGS) entry which is preliminary data.</text>
</comment>
<keyword evidence="4" id="KW-1185">Reference proteome</keyword>
<dbReference type="InterPro" id="IPR018490">
    <property type="entry name" value="cNMP-bd_dom_sf"/>
</dbReference>
<dbReference type="Proteomes" id="UP000308917">
    <property type="component" value="Unassembled WGS sequence"/>
</dbReference>
<evidence type="ECO:0000313" key="3">
    <source>
        <dbReference type="EMBL" id="THT99906.1"/>
    </source>
</evidence>
<name>A0A4S8EZ52_9BURK</name>
<organism evidence="3 4">
    <name type="scientific">Lampropedia puyangensis</name>
    <dbReference type="NCBI Taxonomy" id="1330072"/>
    <lineage>
        <taxon>Bacteria</taxon>
        <taxon>Pseudomonadati</taxon>
        <taxon>Pseudomonadota</taxon>
        <taxon>Betaproteobacteria</taxon>
        <taxon>Burkholderiales</taxon>
        <taxon>Comamonadaceae</taxon>
        <taxon>Lampropedia</taxon>
    </lineage>
</organism>
<evidence type="ECO:0000256" key="1">
    <source>
        <dbReference type="SAM" id="MobiDB-lite"/>
    </source>
</evidence>
<dbReference type="AlphaFoldDB" id="A0A4S8EZ52"/>
<evidence type="ECO:0000259" key="2">
    <source>
        <dbReference type="PROSITE" id="PS50042"/>
    </source>
</evidence>